<proteinExistence type="predicted"/>
<keyword evidence="3" id="KW-1185">Reference proteome</keyword>
<dbReference type="RefSeq" id="WP_108985035.1">
    <property type="nucleotide sequence ID" value="NZ_BFBR01000005.1"/>
</dbReference>
<dbReference type="InterPro" id="IPR007138">
    <property type="entry name" value="ABM_dom"/>
</dbReference>
<feature type="domain" description="ABM" evidence="1">
    <location>
        <begin position="2"/>
        <end position="91"/>
    </location>
</feature>
<dbReference type="Proteomes" id="UP000245086">
    <property type="component" value="Unassembled WGS sequence"/>
</dbReference>
<keyword evidence="2" id="KW-0503">Monooxygenase</keyword>
<evidence type="ECO:0000259" key="1">
    <source>
        <dbReference type="PROSITE" id="PS51725"/>
    </source>
</evidence>
<dbReference type="PROSITE" id="PS51725">
    <property type="entry name" value="ABM"/>
    <property type="match status" value="1"/>
</dbReference>
<dbReference type="InterPro" id="IPR050744">
    <property type="entry name" value="AI-2_Isomerase_LsrG"/>
</dbReference>
<dbReference type="GO" id="GO:0004497">
    <property type="term" value="F:monooxygenase activity"/>
    <property type="evidence" value="ECO:0007669"/>
    <property type="project" value="UniProtKB-KW"/>
</dbReference>
<dbReference type="EMBL" id="BFBR01000005">
    <property type="protein sequence ID" value="GBF58172.1"/>
    <property type="molecule type" value="Genomic_DNA"/>
</dbReference>
<keyword evidence="2" id="KW-0560">Oxidoreductase</keyword>
<accession>A0A2P2EAU9</accession>
<dbReference type="PANTHER" id="PTHR33336:SF15">
    <property type="entry name" value="ABM DOMAIN-CONTAINING PROTEIN"/>
    <property type="match status" value="1"/>
</dbReference>
<dbReference type="InterPro" id="IPR011008">
    <property type="entry name" value="Dimeric_a/b-barrel"/>
</dbReference>
<sequence>MIGICAQFTIQDGKAAEFEAMLTEFVTTVKAKEPGATVYQLCKNAKAENEYFMLELYADQAALDAHGKTDHMAALVAKIGQFLAGPPKLVQGPALF</sequence>
<evidence type="ECO:0000313" key="2">
    <source>
        <dbReference type="EMBL" id="GBF58172.1"/>
    </source>
</evidence>
<dbReference type="PANTHER" id="PTHR33336">
    <property type="entry name" value="QUINOL MONOOXYGENASE YGIN-RELATED"/>
    <property type="match status" value="1"/>
</dbReference>
<organism evidence="2 3">
    <name type="scientific">Candidatus Phycosocius bacilliformis</name>
    <dbReference type="NCBI Taxonomy" id="1445552"/>
    <lineage>
        <taxon>Bacteria</taxon>
        <taxon>Pseudomonadati</taxon>
        <taxon>Pseudomonadota</taxon>
        <taxon>Alphaproteobacteria</taxon>
        <taxon>Caulobacterales</taxon>
        <taxon>Caulobacterales incertae sedis</taxon>
        <taxon>Candidatus Phycosocius</taxon>
    </lineage>
</organism>
<dbReference type="Gene3D" id="3.30.70.100">
    <property type="match status" value="1"/>
</dbReference>
<dbReference type="Pfam" id="PF03992">
    <property type="entry name" value="ABM"/>
    <property type="match status" value="1"/>
</dbReference>
<gene>
    <name evidence="2" type="primary">ycnE</name>
    <name evidence="2" type="ORF">PbB2_01844</name>
</gene>
<dbReference type="OrthoDB" id="287932at2"/>
<reference evidence="2 3" key="1">
    <citation type="journal article" date="2018" name="Genome Announc.">
        <title>Draft Genome Sequence of "Candidatus Phycosocius bacilliformis," an Alphaproteobacterial Ectosymbiont of the Hydrocarbon-Producing Green Alga Botryococcus braunii.</title>
        <authorList>
            <person name="Tanabe Y."/>
            <person name="Yamaguchi H."/>
            <person name="Watanabe M.M."/>
        </authorList>
    </citation>
    <scope>NUCLEOTIDE SEQUENCE [LARGE SCALE GENOMIC DNA]</scope>
    <source>
        <strain evidence="2 3">BOTRYCO-2</strain>
    </source>
</reference>
<dbReference type="AlphaFoldDB" id="A0A2P2EAU9"/>
<name>A0A2P2EAU9_9PROT</name>
<comment type="caution">
    <text evidence="2">The sequence shown here is derived from an EMBL/GenBank/DDBJ whole genome shotgun (WGS) entry which is preliminary data.</text>
</comment>
<protein>
    <submittedName>
        <fullName evidence="2">Putative monooxygenase YcnE</fullName>
    </submittedName>
</protein>
<evidence type="ECO:0000313" key="3">
    <source>
        <dbReference type="Proteomes" id="UP000245086"/>
    </source>
</evidence>
<dbReference type="SUPFAM" id="SSF54909">
    <property type="entry name" value="Dimeric alpha+beta barrel"/>
    <property type="match status" value="1"/>
</dbReference>